<gene>
    <name evidence="12" type="ORF">CAY53_12170</name>
</gene>
<sequence length="806" mass="86581">MKTLKIELRGIVQGVGFRPFVHRLATACGLAGSVANRGARVEVFAQGGDAALADFVSRLRHEAPERALVMDLALGHCDLPAATGFAIVASAREPGDIFVSPDIGICPRCLKELFDPGDRRYLHPFINCTACGPRLSILDAMPYDRERTSMAAFPMCPACAREYRDPKSRRFDAQPVCCRDCGPEVFMLDGPERGYAAIAEARRLVMQNGIVAVKGIGGFHLVCDAASDAAIARLRELKRRPVKPFAVMVENMAVAMREAMPDAVRRSLLEGWQKPIVLAPRRVGGRMSALVAPDNPTIGLMLPYTPLHHLLFALPDGQRMTDMLVMTSGNAAGAPICRNDTDARQEIAGFCERILTHNRDIRLRADDSVLDVVAGRPAMIRRSRGYAPLPCMMSGRWQGEVLGMGGELKNSFCLGRGSLFYLSPYVGDLGDLRTATALADSLARLERLLEIRPTLVACDLHPLYQSSHMARELAAERGLPLLALQHHYAHVASCMAENDCAERVIGVSFDGTGYGVDGSIWGGEFLLADFAGFERAGHIQPFNLVGGDAAAREGWRVATAMVQTLFAEDAHARLAGLRLCDGEQARMLRLMAEKGINTVNCTSVGRLFDAVSAVLGLCRASSFEGEAAMRLQFAAERGLQERGLDRDDFGAALARLAARVPDEWVGELLSSEKGPVQAATGSLVADMVRRRLCGGAVAALALRFHAVLCAMLVAVCEKIREQSGLNCCALSGGAFQNRLLLAASDRLLRDRGFRVLTHSMVPANDGGLALGQAVIAGFRQGHRLLAKQDASGSAGDADGAGMPAGG</sequence>
<evidence type="ECO:0000313" key="12">
    <source>
        <dbReference type="EMBL" id="AVD72138.1"/>
    </source>
</evidence>
<keyword evidence="12" id="KW-0808">Transferase</keyword>
<feature type="active site" evidence="9">
    <location>
        <position position="18"/>
    </location>
</feature>
<dbReference type="OrthoDB" id="9808093at2"/>
<dbReference type="Gene3D" id="3.90.870.50">
    <property type="match status" value="1"/>
</dbReference>
<dbReference type="InterPro" id="IPR041440">
    <property type="entry name" value="HypF_C"/>
</dbReference>
<comment type="similarity">
    <text evidence="2 8">Belongs to the carbamoyltransferase HypF family.</text>
</comment>
<comment type="catalytic activity">
    <reaction evidence="7">
        <text>C-terminal L-cysteinyl-[HypE protein] + carbamoyl phosphate + ATP + H2O = C-terminal S-carboxamide-L-cysteinyl-[HypE protein] + AMP + phosphate + diphosphate + H(+)</text>
        <dbReference type="Rhea" id="RHEA:55636"/>
        <dbReference type="Rhea" id="RHEA-COMP:14247"/>
        <dbReference type="Rhea" id="RHEA-COMP:14392"/>
        <dbReference type="ChEBI" id="CHEBI:15377"/>
        <dbReference type="ChEBI" id="CHEBI:15378"/>
        <dbReference type="ChEBI" id="CHEBI:30616"/>
        <dbReference type="ChEBI" id="CHEBI:33019"/>
        <dbReference type="ChEBI" id="CHEBI:43474"/>
        <dbReference type="ChEBI" id="CHEBI:58228"/>
        <dbReference type="ChEBI" id="CHEBI:76913"/>
        <dbReference type="ChEBI" id="CHEBI:139126"/>
        <dbReference type="ChEBI" id="CHEBI:456215"/>
    </reaction>
</comment>
<evidence type="ECO:0000313" key="13">
    <source>
        <dbReference type="Proteomes" id="UP000239867"/>
    </source>
</evidence>
<keyword evidence="5" id="KW-0863">Zinc-finger</keyword>
<dbReference type="GO" id="GO:0003998">
    <property type="term" value="F:acylphosphatase activity"/>
    <property type="evidence" value="ECO:0007669"/>
    <property type="project" value="UniProtKB-EC"/>
</dbReference>
<keyword evidence="4" id="KW-0479">Metal-binding</keyword>
<evidence type="ECO:0000256" key="8">
    <source>
        <dbReference type="PIRNR" id="PIRNR006256"/>
    </source>
</evidence>
<keyword evidence="13" id="KW-1185">Reference proteome</keyword>
<dbReference type="GO" id="GO:0016743">
    <property type="term" value="F:carboxyl- or carbamoyltransferase activity"/>
    <property type="evidence" value="ECO:0007669"/>
    <property type="project" value="UniProtKB-UniRule"/>
</dbReference>
<dbReference type="PROSITE" id="PS51160">
    <property type="entry name" value="ACYLPHOSPHATASE_3"/>
    <property type="match status" value="1"/>
</dbReference>
<organism evidence="12 13">
    <name type="scientific">Desulfobulbus oralis</name>
    <dbReference type="NCBI Taxonomy" id="1986146"/>
    <lineage>
        <taxon>Bacteria</taxon>
        <taxon>Pseudomonadati</taxon>
        <taxon>Thermodesulfobacteriota</taxon>
        <taxon>Desulfobulbia</taxon>
        <taxon>Desulfobulbales</taxon>
        <taxon>Desulfobulbaceae</taxon>
        <taxon>Desulfobulbus</taxon>
    </lineage>
</organism>
<dbReference type="InterPro" id="IPR036046">
    <property type="entry name" value="Acylphosphatase-like_dom_sf"/>
</dbReference>
<protein>
    <recommendedName>
        <fullName evidence="8">Carbamoyltransferase</fullName>
        <ecNumber evidence="8">6.2.-.-</ecNumber>
    </recommendedName>
</protein>
<dbReference type="PIRSF" id="PIRSF006256">
    <property type="entry name" value="CMPcnvr_hdrg_mat"/>
    <property type="match status" value="1"/>
</dbReference>
<evidence type="ECO:0000256" key="6">
    <source>
        <dbReference type="ARBA" id="ARBA00022833"/>
    </source>
</evidence>
<dbReference type="Proteomes" id="UP000239867">
    <property type="component" value="Chromosome"/>
</dbReference>
<dbReference type="Pfam" id="PF17788">
    <property type="entry name" value="HypF_C"/>
    <property type="match status" value="1"/>
</dbReference>
<dbReference type="InterPro" id="IPR017968">
    <property type="entry name" value="Acylphosphatase_CS"/>
</dbReference>
<dbReference type="InterPro" id="IPR051060">
    <property type="entry name" value="Carbamoyltrans_HypF-like"/>
</dbReference>
<dbReference type="PANTHER" id="PTHR42959">
    <property type="entry name" value="CARBAMOYLTRANSFERASE"/>
    <property type="match status" value="1"/>
</dbReference>
<dbReference type="RefSeq" id="WP_104937342.1">
    <property type="nucleotide sequence ID" value="NZ_CP021255.1"/>
</dbReference>
<evidence type="ECO:0000256" key="9">
    <source>
        <dbReference type="PROSITE-ProRule" id="PRU00520"/>
    </source>
</evidence>
<feature type="domain" description="Acylphosphatase-like" evidence="10">
    <location>
        <begin position="3"/>
        <end position="89"/>
    </location>
</feature>
<dbReference type="NCBIfam" id="TIGR00143">
    <property type="entry name" value="hypF"/>
    <property type="match status" value="1"/>
</dbReference>
<dbReference type="EC" id="6.2.-.-" evidence="8"/>
<reference evidence="12 13" key="1">
    <citation type="journal article" date="2018" name="MBio">
        <title>Insights into the evolution of host association through the isolation and characterization of a novel human periodontal pathobiont, Desulfobulbus oralis.</title>
        <authorList>
            <person name="Cross K.L."/>
            <person name="Chirania P."/>
            <person name="Xiong W."/>
            <person name="Beall C.J."/>
            <person name="Elkins J.G."/>
            <person name="Giannone R.J."/>
            <person name="Griffen A.L."/>
            <person name="Guss A.M."/>
            <person name="Hettich R.L."/>
            <person name="Joshi S.S."/>
            <person name="Mokrzan E.M."/>
            <person name="Martin R.K."/>
            <person name="Zhulin I.B."/>
            <person name="Leys E.J."/>
            <person name="Podar M."/>
        </authorList>
    </citation>
    <scope>NUCLEOTIDE SEQUENCE [LARGE SCALE GENOMIC DNA]</scope>
    <source>
        <strain evidence="12 13">ORNL</strain>
    </source>
</reference>
<dbReference type="Pfam" id="PF00708">
    <property type="entry name" value="Acylphosphatase"/>
    <property type="match status" value="1"/>
</dbReference>
<dbReference type="PROSITE" id="PS51163">
    <property type="entry name" value="YRDC"/>
    <property type="match status" value="1"/>
</dbReference>
<dbReference type="UniPathway" id="UPA00335"/>
<feature type="domain" description="YrdC-like" evidence="11">
    <location>
        <begin position="195"/>
        <end position="385"/>
    </location>
</feature>
<dbReference type="GO" id="GO:0016874">
    <property type="term" value="F:ligase activity"/>
    <property type="evidence" value="ECO:0007669"/>
    <property type="project" value="UniProtKB-UniRule"/>
</dbReference>
<dbReference type="Gene3D" id="3.30.110.120">
    <property type="match status" value="1"/>
</dbReference>
<comment type="pathway">
    <text evidence="1">Protein modification; [NiFe] hydrogenase maturation.</text>
</comment>
<evidence type="ECO:0000256" key="1">
    <source>
        <dbReference type="ARBA" id="ARBA00004711"/>
    </source>
</evidence>
<accession>A0A2L1GR73</accession>
<dbReference type="Pfam" id="PF22521">
    <property type="entry name" value="HypF_C_2"/>
    <property type="match status" value="1"/>
</dbReference>
<dbReference type="SUPFAM" id="SSF54975">
    <property type="entry name" value="Acylphosphatase/BLUF domain-like"/>
    <property type="match status" value="1"/>
</dbReference>
<evidence type="ECO:0000256" key="3">
    <source>
        <dbReference type="ARBA" id="ARBA00022598"/>
    </source>
</evidence>
<dbReference type="Pfam" id="PF07503">
    <property type="entry name" value="zf-HYPF"/>
    <property type="match status" value="2"/>
</dbReference>
<dbReference type="InterPro" id="IPR011125">
    <property type="entry name" value="Znf_HypF"/>
</dbReference>
<dbReference type="PANTHER" id="PTHR42959:SF1">
    <property type="entry name" value="CARBAMOYLTRANSFERASE HYPF"/>
    <property type="match status" value="1"/>
</dbReference>
<dbReference type="InterPro" id="IPR017945">
    <property type="entry name" value="DHBP_synth_RibB-like_a/b_dom"/>
</dbReference>
<dbReference type="KEGG" id="deo:CAY53_12170"/>
<evidence type="ECO:0000256" key="2">
    <source>
        <dbReference type="ARBA" id="ARBA00008097"/>
    </source>
</evidence>
<dbReference type="Pfam" id="PF01300">
    <property type="entry name" value="Sua5_yciO_yrdC"/>
    <property type="match status" value="1"/>
</dbReference>
<dbReference type="InterPro" id="IPR006070">
    <property type="entry name" value="Sua5-like_dom"/>
</dbReference>
<dbReference type="Gene3D" id="3.30.420.40">
    <property type="match status" value="1"/>
</dbReference>
<dbReference type="GO" id="GO:0003725">
    <property type="term" value="F:double-stranded RNA binding"/>
    <property type="evidence" value="ECO:0007669"/>
    <property type="project" value="InterPro"/>
</dbReference>
<keyword evidence="6" id="KW-0862">Zinc</keyword>
<dbReference type="Gene3D" id="3.30.420.360">
    <property type="match status" value="1"/>
</dbReference>
<evidence type="ECO:0000259" key="10">
    <source>
        <dbReference type="PROSITE" id="PS51160"/>
    </source>
</evidence>
<dbReference type="GO" id="GO:0008270">
    <property type="term" value="F:zinc ion binding"/>
    <property type="evidence" value="ECO:0007669"/>
    <property type="project" value="UniProtKB-KW"/>
</dbReference>
<comment type="catalytic activity">
    <reaction evidence="9">
        <text>an acyl phosphate + H2O = a carboxylate + phosphate + H(+)</text>
        <dbReference type="Rhea" id="RHEA:14965"/>
        <dbReference type="ChEBI" id="CHEBI:15377"/>
        <dbReference type="ChEBI" id="CHEBI:15378"/>
        <dbReference type="ChEBI" id="CHEBI:29067"/>
        <dbReference type="ChEBI" id="CHEBI:43474"/>
        <dbReference type="ChEBI" id="CHEBI:59918"/>
        <dbReference type="EC" id="3.6.1.7"/>
    </reaction>
</comment>
<dbReference type="SUPFAM" id="SSF55821">
    <property type="entry name" value="YrdC/RibB"/>
    <property type="match status" value="1"/>
</dbReference>
<dbReference type="GO" id="GO:0051604">
    <property type="term" value="P:protein maturation"/>
    <property type="evidence" value="ECO:0007669"/>
    <property type="project" value="TreeGrafter"/>
</dbReference>
<keyword evidence="9" id="KW-0378">Hydrolase</keyword>
<dbReference type="InterPro" id="IPR001792">
    <property type="entry name" value="Acylphosphatase-like_dom"/>
</dbReference>
<dbReference type="InterPro" id="IPR055128">
    <property type="entry name" value="HypF_C_2"/>
</dbReference>
<name>A0A2L1GR73_9BACT</name>
<evidence type="ECO:0000256" key="4">
    <source>
        <dbReference type="ARBA" id="ARBA00022723"/>
    </source>
</evidence>
<dbReference type="InterPro" id="IPR004421">
    <property type="entry name" value="Carbamoyltransferase_HypF"/>
</dbReference>
<evidence type="ECO:0000256" key="5">
    <source>
        <dbReference type="ARBA" id="ARBA00022771"/>
    </source>
</evidence>
<dbReference type="AlphaFoldDB" id="A0A2L1GR73"/>
<dbReference type="PROSITE" id="PS00150">
    <property type="entry name" value="ACYLPHOSPHATASE_1"/>
    <property type="match status" value="1"/>
</dbReference>
<feature type="active site" evidence="9">
    <location>
        <position position="36"/>
    </location>
</feature>
<dbReference type="EMBL" id="CP021255">
    <property type="protein sequence ID" value="AVD72138.1"/>
    <property type="molecule type" value="Genomic_DNA"/>
</dbReference>
<keyword evidence="3" id="KW-0436">Ligase</keyword>
<evidence type="ECO:0000256" key="7">
    <source>
        <dbReference type="ARBA" id="ARBA00048220"/>
    </source>
</evidence>
<evidence type="ECO:0000259" key="11">
    <source>
        <dbReference type="PROSITE" id="PS51163"/>
    </source>
</evidence>
<proteinExistence type="inferred from homology"/>